<name>A0AAQ1SSF9_9PSED</name>
<dbReference type="EMBL" id="OPYN01000070">
    <property type="protein sequence ID" value="SPO59860.1"/>
    <property type="molecule type" value="Genomic_DNA"/>
</dbReference>
<sequence length="60" mass="6481">MGRAAALGFSFAAYFAGAAARPIATQGRSYKGRAYMLGPYIACSYIHHRLRDMAEKGLPV</sequence>
<reference evidence="1 2" key="1">
    <citation type="submission" date="2018-02" db="EMBL/GenBank/DDBJ databases">
        <authorList>
            <person name="Dubost A."/>
        </authorList>
    </citation>
    <scope>NUCLEOTIDE SEQUENCE [LARGE SCALE GENOMIC DNA]</scope>
    <source>
        <strain evidence="2">JV551A3</strain>
    </source>
</reference>
<comment type="caution">
    <text evidence="1">The sequence shown here is derived from an EMBL/GenBank/DDBJ whole genome shotgun (WGS) entry which is preliminary data.</text>
</comment>
<protein>
    <submittedName>
        <fullName evidence="1">Uncharacterized protein</fullName>
    </submittedName>
</protein>
<organism evidence="1 2">
    <name type="scientific">Pseudomonas inefficax</name>
    <dbReference type="NCBI Taxonomy" id="2078786"/>
    <lineage>
        <taxon>Bacteria</taxon>
        <taxon>Pseudomonadati</taxon>
        <taxon>Pseudomonadota</taxon>
        <taxon>Gammaproteobacteria</taxon>
        <taxon>Pseudomonadales</taxon>
        <taxon>Pseudomonadaceae</taxon>
        <taxon>Pseudomonas</taxon>
    </lineage>
</organism>
<evidence type="ECO:0000313" key="2">
    <source>
        <dbReference type="Proteomes" id="UP000294335"/>
    </source>
</evidence>
<proteinExistence type="predicted"/>
<accession>A0AAQ1SSF9</accession>
<dbReference type="AlphaFoldDB" id="A0AAQ1SSF9"/>
<evidence type="ECO:0000313" key="1">
    <source>
        <dbReference type="EMBL" id="SPO59860.1"/>
    </source>
</evidence>
<keyword evidence="2" id="KW-1185">Reference proteome</keyword>
<gene>
    <name evidence="1" type="ORF">JV551A3_V1_700132</name>
</gene>
<dbReference type="Proteomes" id="UP000294335">
    <property type="component" value="Unassembled WGS sequence"/>
</dbReference>